<gene>
    <name evidence="1" type="ORF">NBRC3257_2782</name>
</gene>
<organism evidence="1 2">
    <name type="scientific">Gluconobacter thailandicus NBRC 3257</name>
    <dbReference type="NCBI Taxonomy" id="1381097"/>
    <lineage>
        <taxon>Bacteria</taxon>
        <taxon>Pseudomonadati</taxon>
        <taxon>Pseudomonadota</taxon>
        <taxon>Alphaproteobacteria</taxon>
        <taxon>Acetobacterales</taxon>
        <taxon>Acetobacteraceae</taxon>
        <taxon>Gluconobacter</taxon>
    </lineage>
</organism>
<protein>
    <recommendedName>
        <fullName evidence="3">Transposase</fullName>
    </recommendedName>
</protein>
<reference evidence="1 2" key="1">
    <citation type="submission" date="2013-08" db="EMBL/GenBank/DDBJ databases">
        <title>Gluconobacter thailandicus NBRC 3257 whole genome sequence.</title>
        <authorList>
            <person name="Matsutani M."/>
            <person name="Yakushi T."/>
            <person name="Matsushita K."/>
        </authorList>
    </citation>
    <scope>NUCLEOTIDE SEQUENCE [LARGE SCALE GENOMIC DNA]</scope>
    <source>
        <strain evidence="1 2">NBRC 3257</strain>
    </source>
</reference>
<comment type="caution">
    <text evidence="1">The sequence shown here is derived from an EMBL/GenBank/DDBJ whole genome shotgun (WGS) entry which is preliminary data.</text>
</comment>
<evidence type="ECO:0000313" key="2">
    <source>
        <dbReference type="Proteomes" id="UP000018209"/>
    </source>
</evidence>
<proteinExistence type="predicted"/>
<evidence type="ECO:0008006" key="3">
    <source>
        <dbReference type="Google" id="ProtNLM"/>
    </source>
</evidence>
<dbReference type="Proteomes" id="UP000018209">
    <property type="component" value="Unassembled WGS sequence"/>
</dbReference>
<dbReference type="EMBL" id="BASM01000035">
    <property type="protein sequence ID" value="GAD27783.1"/>
    <property type="molecule type" value="Genomic_DNA"/>
</dbReference>
<accession>A0ABQ0J1T0</accession>
<dbReference type="RefSeq" id="WP_007283779.1">
    <property type="nucleotide sequence ID" value="NZ_BASM01000035.1"/>
</dbReference>
<sequence length="47" mass="4914">MGKSGKPVQSIEHSASLLEIIAQEGGGVGGPALKSAWCSYQWRGNQV</sequence>
<name>A0ABQ0J1T0_GLUTH</name>
<evidence type="ECO:0000313" key="1">
    <source>
        <dbReference type="EMBL" id="GAD27783.1"/>
    </source>
</evidence>
<keyword evidence="2" id="KW-1185">Reference proteome</keyword>